<dbReference type="InterPro" id="IPR006634">
    <property type="entry name" value="TLC-dom"/>
</dbReference>
<dbReference type="PANTHER" id="PTHR13439:SF0">
    <property type="entry name" value="TOPOISOMERASE I DAMAGE AFFECTED PROTEIN 4"/>
    <property type="match status" value="1"/>
</dbReference>
<dbReference type="GO" id="GO:0016020">
    <property type="term" value="C:membrane"/>
    <property type="evidence" value="ECO:0007669"/>
    <property type="project" value="UniProtKB-SubCell"/>
</dbReference>
<evidence type="ECO:0000256" key="1">
    <source>
        <dbReference type="ARBA" id="ARBA00004141"/>
    </source>
</evidence>
<dbReference type="InterPro" id="IPR050846">
    <property type="entry name" value="TLCD"/>
</dbReference>
<comment type="caution">
    <text evidence="8">The sequence shown here is derived from an EMBL/GenBank/DDBJ whole genome shotgun (WGS) entry which is preliminary data.</text>
</comment>
<reference evidence="8 9" key="1">
    <citation type="submission" date="2016-03" db="EMBL/GenBank/DDBJ databases">
        <title>Whole genome sequencing of Grifola frondosa 9006-11.</title>
        <authorList>
            <person name="Min B."/>
            <person name="Park H."/>
            <person name="Kim J.-G."/>
            <person name="Cho H."/>
            <person name="Oh Y.-L."/>
            <person name="Kong W.-S."/>
            <person name="Choi I.-G."/>
        </authorList>
    </citation>
    <scope>NUCLEOTIDE SEQUENCE [LARGE SCALE GENOMIC DNA]</scope>
    <source>
        <strain evidence="8 9">9006-11</strain>
    </source>
</reference>
<dbReference type="EMBL" id="LUGG01000004">
    <property type="protein sequence ID" value="OBZ75274.1"/>
    <property type="molecule type" value="Genomic_DNA"/>
</dbReference>
<keyword evidence="2 5" id="KW-0812">Transmembrane</keyword>
<evidence type="ECO:0000256" key="5">
    <source>
        <dbReference type="PROSITE-ProRule" id="PRU00205"/>
    </source>
</evidence>
<dbReference type="PROSITE" id="PS50922">
    <property type="entry name" value="TLC"/>
    <property type="match status" value="1"/>
</dbReference>
<feature type="transmembrane region" description="Helical" evidence="6">
    <location>
        <begin position="233"/>
        <end position="253"/>
    </location>
</feature>
<keyword evidence="3 6" id="KW-1133">Transmembrane helix</keyword>
<feature type="transmembrane region" description="Helical" evidence="6">
    <location>
        <begin position="71"/>
        <end position="89"/>
    </location>
</feature>
<name>A0A1C7MJR9_GRIFR</name>
<dbReference type="OMA" id="HANNHTD"/>
<dbReference type="GO" id="GO:0005783">
    <property type="term" value="C:endoplasmic reticulum"/>
    <property type="evidence" value="ECO:0007669"/>
    <property type="project" value="TreeGrafter"/>
</dbReference>
<keyword evidence="4 5" id="KW-0472">Membrane</keyword>
<evidence type="ECO:0000256" key="6">
    <source>
        <dbReference type="SAM" id="Phobius"/>
    </source>
</evidence>
<dbReference type="Proteomes" id="UP000092993">
    <property type="component" value="Unassembled WGS sequence"/>
</dbReference>
<keyword evidence="9" id="KW-1185">Reference proteome</keyword>
<comment type="subcellular location">
    <subcellularLocation>
        <location evidence="1">Membrane</location>
        <topology evidence="1">Multi-pass membrane protein</topology>
    </subcellularLocation>
</comment>
<feature type="transmembrane region" description="Helical" evidence="6">
    <location>
        <begin position="273"/>
        <end position="293"/>
    </location>
</feature>
<evidence type="ECO:0000313" key="9">
    <source>
        <dbReference type="Proteomes" id="UP000092993"/>
    </source>
</evidence>
<dbReference type="STRING" id="5627.A0A1C7MJR9"/>
<accession>A0A1C7MJR9</accession>
<evidence type="ECO:0000256" key="4">
    <source>
        <dbReference type="ARBA" id="ARBA00023136"/>
    </source>
</evidence>
<evidence type="ECO:0000256" key="3">
    <source>
        <dbReference type="ARBA" id="ARBA00022989"/>
    </source>
</evidence>
<dbReference type="SMART" id="SM00724">
    <property type="entry name" value="TLC"/>
    <property type="match status" value="1"/>
</dbReference>
<evidence type="ECO:0000256" key="2">
    <source>
        <dbReference type="ARBA" id="ARBA00022692"/>
    </source>
</evidence>
<dbReference type="PANTHER" id="PTHR13439">
    <property type="entry name" value="CT120 PROTEIN"/>
    <property type="match status" value="1"/>
</dbReference>
<organism evidence="8 9">
    <name type="scientific">Grifola frondosa</name>
    <name type="common">Maitake</name>
    <name type="synonym">Polyporus frondosus</name>
    <dbReference type="NCBI Taxonomy" id="5627"/>
    <lineage>
        <taxon>Eukaryota</taxon>
        <taxon>Fungi</taxon>
        <taxon>Dikarya</taxon>
        <taxon>Basidiomycota</taxon>
        <taxon>Agaricomycotina</taxon>
        <taxon>Agaricomycetes</taxon>
        <taxon>Polyporales</taxon>
        <taxon>Grifolaceae</taxon>
        <taxon>Grifola</taxon>
    </lineage>
</organism>
<dbReference type="Pfam" id="PF03798">
    <property type="entry name" value="TRAM_LAG1_CLN8"/>
    <property type="match status" value="1"/>
</dbReference>
<feature type="transmembrane region" description="Helical" evidence="6">
    <location>
        <begin position="28"/>
        <end position="50"/>
    </location>
</feature>
<evidence type="ECO:0000313" key="8">
    <source>
        <dbReference type="EMBL" id="OBZ75274.1"/>
    </source>
</evidence>
<protein>
    <submittedName>
        <fullName evidence="8">Putative TLC domain-containing protein C17A2.02c</fullName>
    </submittedName>
</protein>
<gene>
    <name evidence="8" type="ORF">A0H81_04098</name>
</gene>
<evidence type="ECO:0000259" key="7">
    <source>
        <dbReference type="PROSITE" id="PS50922"/>
    </source>
</evidence>
<sequence>MELPLRASLEELARPLAYELNLPHLPPYFPTLVYAFASFLAIHLVISPTLSARYFPQSYGRLKSRRAVNNWNIQVVSLFHVFIVVPLAARCLRSPTLSADKAFGWDDRVGTTIAVACGYFLWDCVDGIINFDDFGFLVHGDFADLTDNLVMFVPSRFIVPGRIWTGVCSFDEAIPGILCMPILIMGAVRALSFSTSTGENAQKLITVAAMLISIGENDRFLDKTGRTGSTLQYVNGVFLLLTFFCARIVYGWYMTLGFWQTLYGVRGTVPSAYLLVYFVGNLALNTLNVIWLYKMVFALRKRFEVDVKPALQQKANGNGKAH</sequence>
<feature type="domain" description="TLC" evidence="7">
    <location>
        <begin position="66"/>
        <end position="304"/>
    </location>
</feature>
<dbReference type="GO" id="GO:0055088">
    <property type="term" value="P:lipid homeostasis"/>
    <property type="evidence" value="ECO:0007669"/>
    <property type="project" value="TreeGrafter"/>
</dbReference>
<dbReference type="AlphaFoldDB" id="A0A1C7MJR9"/>
<proteinExistence type="predicted"/>
<dbReference type="OrthoDB" id="10266980at2759"/>